<dbReference type="GO" id="GO:0030983">
    <property type="term" value="F:mismatched DNA binding"/>
    <property type="evidence" value="ECO:0007669"/>
    <property type="project" value="InterPro"/>
</dbReference>
<dbReference type="GO" id="GO:0006298">
    <property type="term" value="P:mismatch repair"/>
    <property type="evidence" value="ECO:0007669"/>
    <property type="project" value="InterPro"/>
</dbReference>
<dbReference type="InterPro" id="IPR045076">
    <property type="entry name" value="MutS"/>
</dbReference>
<dbReference type="InterPro" id="IPR000432">
    <property type="entry name" value="DNA_mismatch_repair_MutS_C"/>
</dbReference>
<dbReference type="InterPro" id="IPR007696">
    <property type="entry name" value="DNA_mismatch_repair_MutS_core"/>
</dbReference>
<evidence type="ECO:0000256" key="1">
    <source>
        <dbReference type="ARBA" id="ARBA00022741"/>
    </source>
</evidence>
<dbReference type="SUPFAM" id="SSF48334">
    <property type="entry name" value="DNA repair protein MutS, domain III"/>
    <property type="match status" value="1"/>
</dbReference>
<keyword evidence="1" id="KW-0547">Nucleotide-binding</keyword>
<sequence>MSFITDKQTLDDLNITGKFSPHSLFSLFNATQTRGGEKLLDRMFHQPLSDPAAINSRSDVFKYFHERNLSFPFSAAVFQEAEAYLGGSTGSSFLMVAGDLLRKKALHLTIKDEQYGQFQSGLLAAIDLLNTLQDFLRKVDGPATTQFETVKKALNAHRTKWLDGTQAGQPLTLFQLARYDHFIRHVLREETESILDFIYHLDVYIAVSNVARARNFSYAQALPKEKNIFRSTAVSHPALEKAVANPLVLQEEQNVLFLTGANMAGKSTFMKSLGIAFYMAHMGFPVSAKDMQFSVRDGLYTSINVPDNLNLGYSHFYAEVLRVKKVAEEVAEGNDLVVIFDELFKGTNVKDAYDATLAVTKEFSTYRNSFFVISTHIIEVGDTLRETCDNLQFSYLPTIMENNVPRYPYTLTAGITSDRHGMVIIENEKILEMMEE</sequence>
<evidence type="ECO:0000313" key="5">
    <source>
        <dbReference type="EMBL" id="GEP94297.1"/>
    </source>
</evidence>
<protein>
    <recommendedName>
        <fullName evidence="4">DNA mismatch repair proteins mutS family domain-containing protein</fullName>
    </recommendedName>
</protein>
<dbReference type="RefSeq" id="WP_146857777.1">
    <property type="nucleotide sequence ID" value="NZ_BKAU01000001.1"/>
</dbReference>
<dbReference type="GO" id="GO:0140664">
    <property type="term" value="F:ATP-dependent DNA damage sensor activity"/>
    <property type="evidence" value="ECO:0007669"/>
    <property type="project" value="InterPro"/>
</dbReference>
<accession>A0A512RF14</accession>
<evidence type="ECO:0000256" key="2">
    <source>
        <dbReference type="ARBA" id="ARBA00022840"/>
    </source>
</evidence>
<dbReference type="EMBL" id="BKAU01000001">
    <property type="protein sequence ID" value="GEP94297.1"/>
    <property type="molecule type" value="Genomic_DNA"/>
</dbReference>
<proteinExistence type="predicted"/>
<dbReference type="SUPFAM" id="SSF52540">
    <property type="entry name" value="P-loop containing nucleoside triphosphate hydrolases"/>
    <property type="match status" value="1"/>
</dbReference>
<dbReference type="InterPro" id="IPR027417">
    <property type="entry name" value="P-loop_NTPase"/>
</dbReference>
<dbReference type="SMART" id="SM00534">
    <property type="entry name" value="MUTSac"/>
    <property type="match status" value="1"/>
</dbReference>
<dbReference type="Pfam" id="PF00488">
    <property type="entry name" value="MutS_V"/>
    <property type="match status" value="1"/>
</dbReference>
<name>A0A512RF14_9BACT</name>
<evidence type="ECO:0000259" key="4">
    <source>
        <dbReference type="SMART" id="SM00534"/>
    </source>
</evidence>
<keyword evidence="6" id="KW-1185">Reference proteome</keyword>
<dbReference type="PANTHER" id="PTHR11361">
    <property type="entry name" value="DNA MISMATCH REPAIR PROTEIN MUTS FAMILY MEMBER"/>
    <property type="match status" value="1"/>
</dbReference>
<dbReference type="InterPro" id="IPR036187">
    <property type="entry name" value="DNA_mismatch_repair_MutS_sf"/>
</dbReference>
<dbReference type="OrthoDB" id="1097361at2"/>
<comment type="caution">
    <text evidence="5">The sequence shown here is derived from an EMBL/GenBank/DDBJ whole genome shotgun (WGS) entry which is preliminary data.</text>
</comment>
<evidence type="ECO:0000256" key="3">
    <source>
        <dbReference type="ARBA" id="ARBA00023125"/>
    </source>
</evidence>
<keyword evidence="2" id="KW-0067">ATP-binding</keyword>
<dbReference type="Gene3D" id="1.10.1420.10">
    <property type="match status" value="1"/>
</dbReference>
<dbReference type="PANTHER" id="PTHR11361:SF152">
    <property type="entry name" value="DNA MISMATCH REPAIR PROTEIN"/>
    <property type="match status" value="1"/>
</dbReference>
<dbReference type="GO" id="GO:0005524">
    <property type="term" value="F:ATP binding"/>
    <property type="evidence" value="ECO:0007669"/>
    <property type="project" value="UniProtKB-KW"/>
</dbReference>
<keyword evidence="3" id="KW-0238">DNA-binding</keyword>
<dbReference type="Pfam" id="PF05192">
    <property type="entry name" value="MutS_III"/>
    <property type="match status" value="1"/>
</dbReference>
<reference evidence="5 6" key="1">
    <citation type="submission" date="2019-07" db="EMBL/GenBank/DDBJ databases">
        <title>Whole genome shotgun sequence of Chitinophaga cymbidii NBRC 109752.</title>
        <authorList>
            <person name="Hosoyama A."/>
            <person name="Uohara A."/>
            <person name="Ohji S."/>
            <person name="Ichikawa N."/>
        </authorList>
    </citation>
    <scope>NUCLEOTIDE SEQUENCE [LARGE SCALE GENOMIC DNA]</scope>
    <source>
        <strain evidence="5 6">NBRC 109752</strain>
    </source>
</reference>
<feature type="domain" description="DNA mismatch repair proteins mutS family" evidence="4">
    <location>
        <begin position="253"/>
        <end position="432"/>
    </location>
</feature>
<dbReference type="Gene3D" id="3.40.50.300">
    <property type="entry name" value="P-loop containing nucleotide triphosphate hydrolases"/>
    <property type="match status" value="1"/>
</dbReference>
<gene>
    <name evidence="5" type="ORF">CCY01nite_05570</name>
</gene>
<evidence type="ECO:0000313" key="6">
    <source>
        <dbReference type="Proteomes" id="UP000321436"/>
    </source>
</evidence>
<organism evidence="5 6">
    <name type="scientific">Chitinophaga cymbidii</name>
    <dbReference type="NCBI Taxonomy" id="1096750"/>
    <lineage>
        <taxon>Bacteria</taxon>
        <taxon>Pseudomonadati</taxon>
        <taxon>Bacteroidota</taxon>
        <taxon>Chitinophagia</taxon>
        <taxon>Chitinophagales</taxon>
        <taxon>Chitinophagaceae</taxon>
        <taxon>Chitinophaga</taxon>
    </lineage>
</organism>
<dbReference type="AlphaFoldDB" id="A0A512RF14"/>
<dbReference type="Proteomes" id="UP000321436">
    <property type="component" value="Unassembled WGS sequence"/>
</dbReference>